<evidence type="ECO:0000256" key="1">
    <source>
        <dbReference type="SAM" id="MobiDB-lite"/>
    </source>
</evidence>
<dbReference type="InterPro" id="IPR005693">
    <property type="entry name" value="Mce"/>
</dbReference>
<dbReference type="InterPro" id="IPR024516">
    <property type="entry name" value="Mce_C"/>
</dbReference>
<dbReference type="Pfam" id="PF11887">
    <property type="entry name" value="Mce4_CUP1"/>
    <property type="match status" value="1"/>
</dbReference>
<evidence type="ECO:0000313" key="4">
    <source>
        <dbReference type="EMBL" id="GAA1727049.1"/>
    </source>
</evidence>
<organism evidence="4 5">
    <name type="scientific">Aeromicrobium alkaliterrae</name>
    <dbReference type="NCBI Taxonomy" id="302168"/>
    <lineage>
        <taxon>Bacteria</taxon>
        <taxon>Bacillati</taxon>
        <taxon>Actinomycetota</taxon>
        <taxon>Actinomycetes</taxon>
        <taxon>Propionibacteriales</taxon>
        <taxon>Nocardioidaceae</taxon>
        <taxon>Aeromicrobium</taxon>
    </lineage>
</organism>
<feature type="domain" description="Mammalian cell entry C-terminal" evidence="3">
    <location>
        <begin position="119"/>
        <end position="304"/>
    </location>
</feature>
<reference evidence="5" key="1">
    <citation type="journal article" date="2019" name="Int. J. Syst. Evol. Microbiol.">
        <title>The Global Catalogue of Microorganisms (GCM) 10K type strain sequencing project: providing services to taxonomists for standard genome sequencing and annotation.</title>
        <authorList>
            <consortium name="The Broad Institute Genomics Platform"/>
            <consortium name="The Broad Institute Genome Sequencing Center for Infectious Disease"/>
            <person name="Wu L."/>
            <person name="Ma J."/>
        </authorList>
    </citation>
    <scope>NUCLEOTIDE SEQUENCE [LARGE SCALE GENOMIC DNA]</scope>
    <source>
        <strain evidence="5">JCM 13518</strain>
    </source>
</reference>
<evidence type="ECO:0000259" key="3">
    <source>
        <dbReference type="Pfam" id="PF11887"/>
    </source>
</evidence>
<dbReference type="Pfam" id="PF02470">
    <property type="entry name" value="MlaD"/>
    <property type="match status" value="1"/>
</dbReference>
<keyword evidence="5" id="KW-1185">Reference proteome</keyword>
<feature type="compositionally biased region" description="Polar residues" evidence="1">
    <location>
        <begin position="342"/>
        <end position="355"/>
    </location>
</feature>
<dbReference type="RefSeq" id="WP_344197319.1">
    <property type="nucleotide sequence ID" value="NZ_BAAAME010000002.1"/>
</dbReference>
<dbReference type="PANTHER" id="PTHR33371:SF16">
    <property type="entry name" value="MCE-FAMILY PROTEIN MCE3F"/>
    <property type="match status" value="1"/>
</dbReference>
<evidence type="ECO:0008006" key="6">
    <source>
        <dbReference type="Google" id="ProtNLM"/>
    </source>
</evidence>
<feature type="region of interest" description="Disordered" evidence="1">
    <location>
        <begin position="342"/>
        <end position="367"/>
    </location>
</feature>
<name>A0ABP4VLW2_9ACTN</name>
<gene>
    <name evidence="4" type="ORF">GCM10009710_04640</name>
</gene>
<evidence type="ECO:0000313" key="5">
    <source>
        <dbReference type="Proteomes" id="UP001501057"/>
    </source>
</evidence>
<dbReference type="InterPro" id="IPR003399">
    <property type="entry name" value="Mce/MlaD"/>
</dbReference>
<accession>A0ABP4VLW2</accession>
<proteinExistence type="predicted"/>
<dbReference type="NCBIfam" id="TIGR00996">
    <property type="entry name" value="Mtu_fam_mce"/>
    <property type="match status" value="1"/>
</dbReference>
<protein>
    <recommendedName>
        <fullName evidence="6">MCE family protein</fullName>
    </recommendedName>
</protein>
<dbReference type="EMBL" id="BAAAME010000002">
    <property type="protein sequence ID" value="GAA1727049.1"/>
    <property type="molecule type" value="Genomic_DNA"/>
</dbReference>
<comment type="caution">
    <text evidence="4">The sequence shown here is derived from an EMBL/GenBank/DDBJ whole genome shotgun (WGS) entry which is preliminary data.</text>
</comment>
<dbReference type="PANTHER" id="PTHR33371">
    <property type="entry name" value="INTERMEMBRANE PHOSPHOLIPID TRANSPORT SYSTEM BINDING PROTEIN MLAD-RELATED"/>
    <property type="match status" value="1"/>
</dbReference>
<evidence type="ECO:0000259" key="2">
    <source>
        <dbReference type="Pfam" id="PF02470"/>
    </source>
</evidence>
<dbReference type="Proteomes" id="UP001501057">
    <property type="component" value="Unassembled WGS sequence"/>
</dbReference>
<sequence>MKKLPLRLMAPAFGLLVVFLLTTVYVYQTFLGGSIAQRPTTVTVQLEQTGGLFERSSVTYRGVKVGRVVEIRTTENGVEAEIAIDAGVEVPASSRAVVRNLSPAGEQFLDLQPEDDQGAVLADGDVIASDRTETPTTVAESLQAIDTLMSQVDPDDLRVTLDELSVAFADPDDLATVVDAGQDILASLEAYWPETERIIQNSGTVLQTGVELGPELRTFAPAANRFTAWLAAYDPKLRAMLEQTPGQVTELRELTSTVALHLPSVLTEMGEFTDMTLPYRPHLWQFLADVPQGFSDFATTINGGRLNAVMLVDTRPGAPAVCRYVPDGSATDPAPVAVDPTRSCTSDFPLQQRGSANAPGPVAGGAP</sequence>
<dbReference type="InterPro" id="IPR052336">
    <property type="entry name" value="MlaD_Phospholipid_Transporter"/>
</dbReference>
<feature type="domain" description="Mce/MlaD" evidence="2">
    <location>
        <begin position="39"/>
        <end position="113"/>
    </location>
</feature>